<dbReference type="KEGG" id="tatv:25780948"/>
<comment type="caution">
    <text evidence="2">The sequence shown here is derived from an EMBL/GenBank/DDBJ whole genome shotgun (WGS) entry which is preliminary data.</text>
</comment>
<dbReference type="GeneID" id="25780948"/>
<dbReference type="PANTHER" id="PTHR35910">
    <property type="entry name" value="2EXR DOMAIN-CONTAINING PROTEIN"/>
    <property type="match status" value="1"/>
</dbReference>
<dbReference type="AlphaFoldDB" id="G9NKB7"/>
<protein>
    <recommendedName>
        <fullName evidence="1">2EXR domain-containing protein</fullName>
    </recommendedName>
</protein>
<gene>
    <name evidence="2" type="ORF">TRIATDRAFT_297936</name>
</gene>
<dbReference type="RefSeq" id="XP_013947495.1">
    <property type="nucleotide sequence ID" value="XM_014092020.1"/>
</dbReference>
<dbReference type="Pfam" id="PF20150">
    <property type="entry name" value="2EXR"/>
    <property type="match status" value="1"/>
</dbReference>
<name>G9NKB7_HYPAI</name>
<dbReference type="HOGENOM" id="CLU_706119_0_0_1"/>
<reference evidence="2 3" key="1">
    <citation type="journal article" date="2011" name="Genome Biol.">
        <title>Comparative genome sequence analysis underscores mycoparasitism as the ancestral life style of Trichoderma.</title>
        <authorList>
            <person name="Kubicek C.P."/>
            <person name="Herrera-Estrella A."/>
            <person name="Seidl-Seiboth V."/>
            <person name="Martinez D.A."/>
            <person name="Druzhinina I.S."/>
            <person name="Thon M."/>
            <person name="Zeilinger S."/>
            <person name="Casas-Flores S."/>
            <person name="Horwitz B.A."/>
            <person name="Mukherjee P.K."/>
            <person name="Mukherjee M."/>
            <person name="Kredics L."/>
            <person name="Alcaraz L.D."/>
            <person name="Aerts A."/>
            <person name="Antal Z."/>
            <person name="Atanasova L."/>
            <person name="Cervantes-Badillo M.G."/>
            <person name="Challacombe J."/>
            <person name="Chertkov O."/>
            <person name="McCluskey K."/>
            <person name="Coulpier F."/>
            <person name="Deshpande N."/>
            <person name="von Doehren H."/>
            <person name="Ebbole D.J."/>
            <person name="Esquivel-Naranjo E.U."/>
            <person name="Fekete E."/>
            <person name="Flipphi M."/>
            <person name="Glaser F."/>
            <person name="Gomez-Rodriguez E.Y."/>
            <person name="Gruber S."/>
            <person name="Han C."/>
            <person name="Henrissat B."/>
            <person name="Hermosa R."/>
            <person name="Hernandez-Onate M."/>
            <person name="Karaffa L."/>
            <person name="Kosti I."/>
            <person name="Le Crom S."/>
            <person name="Lindquist E."/>
            <person name="Lucas S."/>
            <person name="Luebeck M."/>
            <person name="Luebeck P.S."/>
            <person name="Margeot A."/>
            <person name="Metz B."/>
            <person name="Misra M."/>
            <person name="Nevalainen H."/>
            <person name="Omann M."/>
            <person name="Packer N."/>
            <person name="Perrone G."/>
            <person name="Uresti-Rivera E.E."/>
            <person name="Salamov A."/>
            <person name="Schmoll M."/>
            <person name="Seiboth B."/>
            <person name="Shapiro H."/>
            <person name="Sukno S."/>
            <person name="Tamayo-Ramos J.A."/>
            <person name="Tisch D."/>
            <person name="Wiest A."/>
            <person name="Wilkinson H.H."/>
            <person name="Zhang M."/>
            <person name="Coutinho P.M."/>
            <person name="Kenerley C.M."/>
            <person name="Monte E."/>
            <person name="Baker S.E."/>
            <person name="Grigoriev I.V."/>
        </authorList>
    </citation>
    <scope>NUCLEOTIDE SEQUENCE [LARGE SCALE GENOMIC DNA]</scope>
    <source>
        <strain evidence="3">ATCC 20476 / IMI 206040</strain>
    </source>
</reference>
<evidence type="ECO:0000313" key="3">
    <source>
        <dbReference type="Proteomes" id="UP000005426"/>
    </source>
</evidence>
<proteinExistence type="predicted"/>
<dbReference type="InterPro" id="IPR045518">
    <property type="entry name" value="2EXR"/>
</dbReference>
<dbReference type="eggNOG" id="ENOG502REX5">
    <property type="taxonomic scope" value="Eukaryota"/>
</dbReference>
<feature type="domain" description="2EXR" evidence="1">
    <location>
        <begin position="8"/>
        <end position="106"/>
    </location>
</feature>
<keyword evidence="3" id="KW-1185">Reference proteome</keyword>
<evidence type="ECO:0000313" key="2">
    <source>
        <dbReference type="EMBL" id="EHK49335.1"/>
    </source>
</evidence>
<dbReference type="OMA" id="LCEIPGD"/>
<dbReference type="Proteomes" id="UP000005426">
    <property type="component" value="Unassembled WGS sequence"/>
</dbReference>
<sequence length="368" mass="42232">MEAALTEFTLFPQLPAELRIKIWELVPRPSRVVGVLPPASNWYRHYYRAIGSRASSGGGRPGTGSWQRYHYRYIVQPREHAIFPLLHVNREARDVWLPHFFQPSRHSRVSDLDIRFDTPFISYDTDIFTVFDGWPSRGIPVDAYRSPVILDDDDEPVDGFIALDRKRIKNVALCEIPGDITSFTGSVAIRQLPNLQNLTILALGPDSTYRPASLTSQNGNEISPPILEMLAVDIQRGSSDIYELPLDLVHKSPFLNGSRLRHAIAVSPSIRPLFRYKTFILSLLWHELRQKNAAEAIAASWWEYTEYLFEDCREEAQCPLMLSGCGGEGHTKREMMDWKASFEINYKLLYATEWKDELKRIGVIKHDM</sequence>
<accession>G9NKB7</accession>
<dbReference type="OrthoDB" id="3540486at2759"/>
<dbReference type="PANTHER" id="PTHR35910:SF6">
    <property type="entry name" value="2EXR DOMAIN-CONTAINING PROTEIN"/>
    <property type="match status" value="1"/>
</dbReference>
<dbReference type="EMBL" id="ABDG02000017">
    <property type="protein sequence ID" value="EHK49335.1"/>
    <property type="molecule type" value="Genomic_DNA"/>
</dbReference>
<evidence type="ECO:0000259" key="1">
    <source>
        <dbReference type="Pfam" id="PF20150"/>
    </source>
</evidence>
<organism evidence="2 3">
    <name type="scientific">Hypocrea atroviridis (strain ATCC 20476 / IMI 206040)</name>
    <name type="common">Trichoderma atroviride</name>
    <dbReference type="NCBI Taxonomy" id="452589"/>
    <lineage>
        <taxon>Eukaryota</taxon>
        <taxon>Fungi</taxon>
        <taxon>Dikarya</taxon>
        <taxon>Ascomycota</taxon>
        <taxon>Pezizomycotina</taxon>
        <taxon>Sordariomycetes</taxon>
        <taxon>Hypocreomycetidae</taxon>
        <taxon>Hypocreales</taxon>
        <taxon>Hypocreaceae</taxon>
        <taxon>Trichoderma</taxon>
    </lineage>
</organism>